<accession>A0A1Y2CMM9</accession>
<evidence type="ECO:0000313" key="3">
    <source>
        <dbReference type="Proteomes" id="UP000193642"/>
    </source>
</evidence>
<feature type="compositionally biased region" description="Low complexity" evidence="1">
    <location>
        <begin position="372"/>
        <end position="382"/>
    </location>
</feature>
<dbReference type="STRING" id="329046.A0A1Y2CMM9"/>
<sequence length="609" mass="65625">MGDRLFCTPEMRGLQRIAHDLGIDVQYHESDSKVVIGFAVFVDVVWLLERERVFKSYVVEVPGDSSTCSLFSLPLSQSSTANNLLRKVFAFFEADNLNPVETGHGLVFAMDPGTHLGNNNSIRINSTSSFDAQLDALILNVNLHRLGGCIPDRRTAWSNAPVSQSVRDRFFATMAIKQPQEMNDAVFLETVLSLGKLIQRNLYLLGLYPSVDQGTSPLRNGVFDESVWIDGLICNTTILGMTDFVSEFGPFDATSLHTLSEYSILQPTLISTLFRTTLSLRNTLTSLGFPPHKPFSEKQSNPSRPNSIIDSHLVKDFTLGDLGVVGIVSVGSTDGDFSRNEKGSLLIKGQQGFSRGIDRFRGGGVIGGPSASGGSSSKAGGAERVGDGDDLGIDLFLSVAKAVEESHRASAAAMAAMQEKRARKQELKEAKKKSKSKSISPARLATVGRESLGIRPRPQLSVDPENRTPLPSEKPALLSTTATTTGPIKKTSFNESPLITKSSFNSMGSTTSKQPSASTTHPPPASPNSQPSQLLLAPSTSYRSLTPRMSPIPSSDSDNDFDSDDATSPQKPPESSSKESKTLAGTLKCLRSLRGSLVKRRMRAICGVG</sequence>
<keyword evidence="3" id="KW-1185">Reference proteome</keyword>
<proteinExistence type="predicted"/>
<name>A0A1Y2CMM9_9FUNG</name>
<protein>
    <submittedName>
        <fullName evidence="2">Uncharacterized protein</fullName>
    </submittedName>
</protein>
<dbReference type="EMBL" id="MCGO01000013">
    <property type="protein sequence ID" value="ORY47625.1"/>
    <property type="molecule type" value="Genomic_DNA"/>
</dbReference>
<dbReference type="Proteomes" id="UP000193642">
    <property type="component" value="Unassembled WGS sequence"/>
</dbReference>
<dbReference type="AlphaFoldDB" id="A0A1Y2CMM9"/>
<feature type="compositionally biased region" description="Basic and acidic residues" evidence="1">
    <location>
        <begin position="418"/>
        <end position="429"/>
    </location>
</feature>
<feature type="compositionally biased region" description="Low complexity" evidence="1">
    <location>
        <begin position="527"/>
        <end position="539"/>
    </location>
</feature>
<reference evidence="2 3" key="1">
    <citation type="submission" date="2016-07" db="EMBL/GenBank/DDBJ databases">
        <title>Pervasive Adenine N6-methylation of Active Genes in Fungi.</title>
        <authorList>
            <consortium name="DOE Joint Genome Institute"/>
            <person name="Mondo S.J."/>
            <person name="Dannebaum R.O."/>
            <person name="Kuo R.C."/>
            <person name="Labutti K."/>
            <person name="Haridas S."/>
            <person name="Kuo A."/>
            <person name="Salamov A."/>
            <person name="Ahrendt S.R."/>
            <person name="Lipzen A."/>
            <person name="Sullivan W."/>
            <person name="Andreopoulos W.B."/>
            <person name="Clum A."/>
            <person name="Lindquist E."/>
            <person name="Daum C."/>
            <person name="Ramamoorthy G.K."/>
            <person name="Gryganskyi A."/>
            <person name="Culley D."/>
            <person name="Magnuson J.K."/>
            <person name="James T.Y."/>
            <person name="O'Malley M.A."/>
            <person name="Stajich J.E."/>
            <person name="Spatafora J.W."/>
            <person name="Visel A."/>
            <person name="Grigoriev I.V."/>
        </authorList>
    </citation>
    <scope>NUCLEOTIDE SEQUENCE [LARGE SCALE GENOMIC DNA]</scope>
    <source>
        <strain evidence="2 3">JEL800</strain>
    </source>
</reference>
<evidence type="ECO:0000256" key="1">
    <source>
        <dbReference type="SAM" id="MobiDB-lite"/>
    </source>
</evidence>
<feature type="compositionally biased region" description="Low complexity" evidence="1">
    <location>
        <begin position="566"/>
        <end position="575"/>
    </location>
</feature>
<feature type="compositionally biased region" description="Polar residues" evidence="1">
    <location>
        <begin position="491"/>
        <end position="514"/>
    </location>
</feature>
<feature type="region of interest" description="Disordered" evidence="1">
    <location>
        <begin position="412"/>
        <end position="586"/>
    </location>
</feature>
<comment type="caution">
    <text evidence="2">The sequence shown here is derived from an EMBL/GenBank/DDBJ whole genome shotgun (WGS) entry which is preliminary data.</text>
</comment>
<feature type="region of interest" description="Disordered" evidence="1">
    <location>
        <begin position="364"/>
        <end position="385"/>
    </location>
</feature>
<evidence type="ECO:0000313" key="2">
    <source>
        <dbReference type="EMBL" id="ORY47625.1"/>
    </source>
</evidence>
<organism evidence="2 3">
    <name type="scientific">Rhizoclosmatium globosum</name>
    <dbReference type="NCBI Taxonomy" id="329046"/>
    <lineage>
        <taxon>Eukaryota</taxon>
        <taxon>Fungi</taxon>
        <taxon>Fungi incertae sedis</taxon>
        <taxon>Chytridiomycota</taxon>
        <taxon>Chytridiomycota incertae sedis</taxon>
        <taxon>Chytridiomycetes</taxon>
        <taxon>Chytridiales</taxon>
        <taxon>Chytriomycetaceae</taxon>
        <taxon>Rhizoclosmatium</taxon>
    </lineage>
</organism>
<dbReference type="OrthoDB" id="2131064at2759"/>
<gene>
    <name evidence="2" type="ORF">BCR33DRAFT_714727</name>
</gene>